<organism evidence="2">
    <name type="scientific">Alkalihalophilus sp. As8PL</name>
    <dbReference type="NCBI Taxonomy" id="3237103"/>
    <lineage>
        <taxon>Bacteria</taxon>
        <taxon>Bacillati</taxon>
        <taxon>Bacillota</taxon>
        <taxon>Bacilli</taxon>
        <taxon>Bacillales</taxon>
        <taxon>Bacillaceae</taxon>
        <taxon>Alkalihalophilus</taxon>
    </lineage>
</organism>
<reference evidence="2" key="1">
    <citation type="submission" date="2024-07" db="EMBL/GenBank/DDBJ databases">
        <title>Identification and characteristics of an arsenic-resistant bacterial isolate, which belongs to a novel species.</title>
        <authorList>
            <person name="Juszczyk A."/>
            <person name="Kowalczyk A."/>
            <person name="Was K."/>
            <person name="Kosowicz W."/>
            <person name="Budzyn A."/>
            <person name="Latowski D."/>
        </authorList>
    </citation>
    <scope>NUCLEOTIDE SEQUENCE</scope>
    <source>
        <strain evidence="2">As8PL</strain>
    </source>
</reference>
<dbReference type="Gene3D" id="3.40.630.30">
    <property type="match status" value="1"/>
</dbReference>
<dbReference type="InterPro" id="IPR016181">
    <property type="entry name" value="Acyl_CoA_acyltransferase"/>
</dbReference>
<proteinExistence type="predicted"/>
<dbReference type="RefSeq" id="WP_368505104.1">
    <property type="nucleotide sequence ID" value="NZ_CP162551.1"/>
</dbReference>
<dbReference type="GO" id="GO:0016747">
    <property type="term" value="F:acyltransferase activity, transferring groups other than amino-acyl groups"/>
    <property type="evidence" value="ECO:0007669"/>
    <property type="project" value="InterPro"/>
</dbReference>
<dbReference type="AlphaFoldDB" id="A0AB39BWV0"/>
<dbReference type="PROSITE" id="PS51186">
    <property type="entry name" value="GNAT"/>
    <property type="match status" value="1"/>
</dbReference>
<accession>A0AB39BWV0</accession>
<evidence type="ECO:0000259" key="1">
    <source>
        <dbReference type="PROSITE" id="PS51186"/>
    </source>
</evidence>
<gene>
    <name evidence="2" type="ORF">AB3N04_05505</name>
</gene>
<evidence type="ECO:0000313" key="2">
    <source>
        <dbReference type="EMBL" id="XDI37776.1"/>
    </source>
</evidence>
<dbReference type="Pfam" id="PF00583">
    <property type="entry name" value="Acetyltransf_1"/>
    <property type="match status" value="1"/>
</dbReference>
<dbReference type="CDD" id="cd04301">
    <property type="entry name" value="NAT_SF"/>
    <property type="match status" value="1"/>
</dbReference>
<dbReference type="EMBL" id="CP162551">
    <property type="protein sequence ID" value="XDI37776.1"/>
    <property type="molecule type" value="Genomic_DNA"/>
</dbReference>
<protein>
    <submittedName>
        <fullName evidence="2">N-acetyltransferase family protein</fullName>
    </submittedName>
</protein>
<name>A0AB39BWV0_9BACI</name>
<dbReference type="InterPro" id="IPR000182">
    <property type="entry name" value="GNAT_dom"/>
</dbReference>
<feature type="domain" description="N-acetyltransferase" evidence="1">
    <location>
        <begin position="1"/>
        <end position="118"/>
    </location>
</feature>
<sequence length="118" mass="13305">MTQGSVFIAENNGVVVGFANGGRERSGKYKSFDGELYSIYLLDEYQGMGFGKQLFMAVVEELKRLQFNSFLVLVLKDNQARSFYESMGARHVDSIEVDIAGKKLTELVYGWEHINGHI</sequence>
<dbReference type="SUPFAM" id="SSF55729">
    <property type="entry name" value="Acyl-CoA N-acyltransferases (Nat)"/>
    <property type="match status" value="1"/>
</dbReference>